<dbReference type="Pfam" id="PF06825">
    <property type="entry name" value="HSBP1"/>
    <property type="match status" value="1"/>
</dbReference>
<dbReference type="PANTHER" id="PTHR19424:SF0">
    <property type="entry name" value="HEAT SHOCK FACTOR BINDING PROTEIN 1"/>
    <property type="match status" value="1"/>
</dbReference>
<comment type="caution">
    <text evidence="3">The sequence shown here is derived from an EMBL/GenBank/DDBJ whole genome shotgun (WGS) entry which is preliminary data.</text>
</comment>
<name>A0ABD3MC13_9STRA</name>
<sequence>MDNYFKQNRFNQLSDTIIGRIDDMGSKIDELERSVNEMMNQVGIEAPPSNSQAKTDTKGDNK</sequence>
<proteinExistence type="inferred from homology"/>
<organism evidence="3 4">
    <name type="scientific">Discostella pseudostelligera</name>
    <dbReference type="NCBI Taxonomy" id="259834"/>
    <lineage>
        <taxon>Eukaryota</taxon>
        <taxon>Sar</taxon>
        <taxon>Stramenopiles</taxon>
        <taxon>Ochrophyta</taxon>
        <taxon>Bacillariophyta</taxon>
        <taxon>Coscinodiscophyceae</taxon>
        <taxon>Thalassiosirophycidae</taxon>
        <taxon>Stephanodiscales</taxon>
        <taxon>Stephanodiscaceae</taxon>
        <taxon>Discostella</taxon>
    </lineage>
</organism>
<evidence type="ECO:0000256" key="2">
    <source>
        <dbReference type="SAM" id="MobiDB-lite"/>
    </source>
</evidence>
<comment type="similarity">
    <text evidence="1">Belongs to the HSBP1 family.</text>
</comment>
<evidence type="ECO:0000256" key="1">
    <source>
        <dbReference type="ARBA" id="ARBA00006349"/>
    </source>
</evidence>
<feature type="region of interest" description="Disordered" evidence="2">
    <location>
        <begin position="42"/>
        <end position="62"/>
    </location>
</feature>
<dbReference type="Proteomes" id="UP001530293">
    <property type="component" value="Unassembled WGS sequence"/>
</dbReference>
<dbReference type="InterPro" id="IPR009643">
    <property type="entry name" value="HS1-bd"/>
</dbReference>
<dbReference type="AlphaFoldDB" id="A0ABD3MC13"/>
<evidence type="ECO:0000313" key="3">
    <source>
        <dbReference type="EMBL" id="KAL3759712.1"/>
    </source>
</evidence>
<reference evidence="3 4" key="1">
    <citation type="submission" date="2024-10" db="EMBL/GenBank/DDBJ databases">
        <title>Updated reference genomes for cyclostephanoid diatoms.</title>
        <authorList>
            <person name="Roberts W.R."/>
            <person name="Alverson A.J."/>
        </authorList>
    </citation>
    <scope>NUCLEOTIDE SEQUENCE [LARGE SCALE GENOMIC DNA]</scope>
    <source>
        <strain evidence="3 4">AJA232-27</strain>
    </source>
</reference>
<dbReference type="PANTHER" id="PTHR19424">
    <property type="entry name" value="HEAT SHOCK FACTOR BINDING PROTEIN 1"/>
    <property type="match status" value="1"/>
</dbReference>
<keyword evidence="4" id="KW-1185">Reference proteome</keyword>
<accession>A0ABD3MC13</accession>
<evidence type="ECO:0000313" key="4">
    <source>
        <dbReference type="Proteomes" id="UP001530293"/>
    </source>
</evidence>
<protein>
    <recommendedName>
        <fullName evidence="5">Heat shock factor binding protein 1</fullName>
    </recommendedName>
</protein>
<evidence type="ECO:0008006" key="5">
    <source>
        <dbReference type="Google" id="ProtNLM"/>
    </source>
</evidence>
<gene>
    <name evidence="3" type="ORF">ACHAWU_010281</name>
</gene>
<dbReference type="EMBL" id="JALLBG020000198">
    <property type="protein sequence ID" value="KAL3759712.1"/>
    <property type="molecule type" value="Genomic_DNA"/>
</dbReference>
<dbReference type="Gene3D" id="1.20.5.430">
    <property type="match status" value="1"/>
</dbReference>